<dbReference type="Pfam" id="PF02412">
    <property type="entry name" value="TSP_3"/>
    <property type="match status" value="1"/>
</dbReference>
<name>A0A9X3MSB1_9ACTN</name>
<evidence type="ECO:0000256" key="1">
    <source>
        <dbReference type="ARBA" id="ARBA00022729"/>
    </source>
</evidence>
<gene>
    <name evidence="4" type="ORF">OM076_15785</name>
</gene>
<dbReference type="Proteomes" id="UP001149140">
    <property type="component" value="Unassembled WGS sequence"/>
</dbReference>
<protein>
    <submittedName>
        <fullName evidence="4">Thrombospondin type 3 repeat-containing protein</fullName>
    </submittedName>
</protein>
<dbReference type="RefSeq" id="WP_270040950.1">
    <property type="nucleotide sequence ID" value="NZ_JAPDOD010000014.1"/>
</dbReference>
<evidence type="ECO:0000256" key="3">
    <source>
        <dbReference type="SAM" id="SignalP"/>
    </source>
</evidence>
<evidence type="ECO:0000313" key="4">
    <source>
        <dbReference type="EMBL" id="MDA0161734.1"/>
    </source>
</evidence>
<organism evidence="4 5">
    <name type="scientific">Solirubrobacter ginsenosidimutans</name>
    <dbReference type="NCBI Taxonomy" id="490573"/>
    <lineage>
        <taxon>Bacteria</taxon>
        <taxon>Bacillati</taxon>
        <taxon>Actinomycetota</taxon>
        <taxon>Thermoleophilia</taxon>
        <taxon>Solirubrobacterales</taxon>
        <taxon>Solirubrobacteraceae</taxon>
        <taxon>Solirubrobacter</taxon>
    </lineage>
</organism>
<dbReference type="GO" id="GO:0005509">
    <property type="term" value="F:calcium ion binding"/>
    <property type="evidence" value="ECO:0007669"/>
    <property type="project" value="InterPro"/>
</dbReference>
<sequence>MFRTALLTALLGLAVAAPAASAALAPPPSVLDFEAQPIGDLDDAAFAAAGVTLSAPGLGTGEGFCGGGVGSARVAAAPLECAQVTSPGHDSERSLIVSGGSPLTITFAAPQANVSMWVSAGSGDVTVEAWSGAPGSSTLLSILPPITGSNPFGRAAVVQSALGRADIGSVRVFTTNGSNMSVDDLTFSPVAQPDTEILSGPAAVVRDTGASFVFAGNQADTRFDCSLDGAVAVPCRAPYNVSGLAEGSHTLTVGMRDRFGTPDPTPAVWAWTVDLSPVAAPAPPAADGDGDGVPDTRDNCPAAANASQADADGDGVGDACETAPPGNVLPIAGERIVATVLSGEVFIKLPATTSRSFKQAPLSGFVPLKGQAALPVGTVVDTRKGRMSMATAVDGRKIGSVSQTKSAIVSAGIFEIRQRKAAPGSKTKISTDMVLQSAPGAESSCVSTSSDGPIKGRGRNTVRGLTATTPAKGFFRIVGAAGISTATAATTWATKDRCDGTRTDVGKGKVSVLDRESGKTITVGAGRSYLVKAKLFSAKQGRRS</sequence>
<feature type="chain" id="PRO_5040978687" evidence="3">
    <location>
        <begin position="23"/>
        <end position="544"/>
    </location>
</feature>
<dbReference type="EMBL" id="JAPDOD010000014">
    <property type="protein sequence ID" value="MDA0161734.1"/>
    <property type="molecule type" value="Genomic_DNA"/>
</dbReference>
<keyword evidence="1 3" id="KW-0732">Signal</keyword>
<dbReference type="InterPro" id="IPR028974">
    <property type="entry name" value="TSP_type-3_rpt"/>
</dbReference>
<proteinExistence type="predicted"/>
<feature type="signal peptide" evidence="3">
    <location>
        <begin position="1"/>
        <end position="22"/>
    </location>
</feature>
<reference evidence="4" key="1">
    <citation type="submission" date="2022-10" db="EMBL/GenBank/DDBJ databases">
        <title>The WGS of Solirubrobacter ginsenosidimutans DSM 21036.</title>
        <authorList>
            <person name="Jiang Z."/>
        </authorList>
    </citation>
    <scope>NUCLEOTIDE SEQUENCE</scope>
    <source>
        <strain evidence="4">DSM 21036</strain>
    </source>
</reference>
<dbReference type="Gene3D" id="4.10.1080.10">
    <property type="entry name" value="TSP type-3 repeat"/>
    <property type="match status" value="1"/>
</dbReference>
<feature type="region of interest" description="Disordered" evidence="2">
    <location>
        <begin position="440"/>
        <end position="461"/>
    </location>
</feature>
<dbReference type="InterPro" id="IPR003367">
    <property type="entry name" value="Thrombospondin_3-like_rpt"/>
</dbReference>
<dbReference type="GO" id="GO:0007155">
    <property type="term" value="P:cell adhesion"/>
    <property type="evidence" value="ECO:0007669"/>
    <property type="project" value="InterPro"/>
</dbReference>
<feature type="region of interest" description="Disordered" evidence="2">
    <location>
        <begin position="280"/>
        <end position="318"/>
    </location>
</feature>
<comment type="caution">
    <text evidence="4">The sequence shown here is derived from an EMBL/GenBank/DDBJ whole genome shotgun (WGS) entry which is preliminary data.</text>
</comment>
<evidence type="ECO:0000256" key="2">
    <source>
        <dbReference type="SAM" id="MobiDB-lite"/>
    </source>
</evidence>
<accession>A0A9X3MSB1</accession>
<dbReference type="AlphaFoldDB" id="A0A9X3MSB1"/>
<dbReference type="SUPFAM" id="SSF103647">
    <property type="entry name" value="TSP type-3 repeat"/>
    <property type="match status" value="1"/>
</dbReference>
<keyword evidence="5" id="KW-1185">Reference proteome</keyword>
<evidence type="ECO:0000313" key="5">
    <source>
        <dbReference type="Proteomes" id="UP001149140"/>
    </source>
</evidence>